<name>A0A9P6AQ17_9AGAM</name>
<comment type="caution">
    <text evidence="2">The sequence shown here is derived from an EMBL/GenBank/DDBJ whole genome shotgun (WGS) entry which is preliminary data.</text>
</comment>
<dbReference type="AlphaFoldDB" id="A0A9P6AQ17"/>
<evidence type="ECO:0000313" key="3">
    <source>
        <dbReference type="Proteomes" id="UP000886523"/>
    </source>
</evidence>
<sequence>MSDNESPHTDPDQPALDHHGNLKDPSLLELDISPNTLAAKAHLAAEKFPHNLGYKSNHTTLSYDSDKQDSDEVSHTSIGDWHLSQLGLQSIEYLLQQFKEQQLYHSQPISQQSQTQGAHAIDCILSLQSTLDAQQENLQDLIKEGNDMVGEDSASEAVLMEWQEKKVKELKLWDRVAAQKLSKLKKDKWITLQLNLHVNNSSKS</sequence>
<reference evidence="2" key="1">
    <citation type="journal article" date="2020" name="Nat. Commun.">
        <title>Large-scale genome sequencing of mycorrhizal fungi provides insights into the early evolution of symbiotic traits.</title>
        <authorList>
            <person name="Miyauchi S."/>
            <person name="Kiss E."/>
            <person name="Kuo A."/>
            <person name="Drula E."/>
            <person name="Kohler A."/>
            <person name="Sanchez-Garcia M."/>
            <person name="Morin E."/>
            <person name="Andreopoulos B."/>
            <person name="Barry K.W."/>
            <person name="Bonito G."/>
            <person name="Buee M."/>
            <person name="Carver A."/>
            <person name="Chen C."/>
            <person name="Cichocki N."/>
            <person name="Clum A."/>
            <person name="Culley D."/>
            <person name="Crous P.W."/>
            <person name="Fauchery L."/>
            <person name="Girlanda M."/>
            <person name="Hayes R.D."/>
            <person name="Keri Z."/>
            <person name="LaButti K."/>
            <person name="Lipzen A."/>
            <person name="Lombard V."/>
            <person name="Magnuson J."/>
            <person name="Maillard F."/>
            <person name="Murat C."/>
            <person name="Nolan M."/>
            <person name="Ohm R.A."/>
            <person name="Pangilinan J."/>
            <person name="Pereira M.F."/>
            <person name="Perotto S."/>
            <person name="Peter M."/>
            <person name="Pfister S."/>
            <person name="Riley R."/>
            <person name="Sitrit Y."/>
            <person name="Stielow J.B."/>
            <person name="Szollosi G."/>
            <person name="Zifcakova L."/>
            <person name="Stursova M."/>
            <person name="Spatafora J.W."/>
            <person name="Tedersoo L."/>
            <person name="Vaario L.M."/>
            <person name="Yamada A."/>
            <person name="Yan M."/>
            <person name="Wang P."/>
            <person name="Xu J."/>
            <person name="Bruns T."/>
            <person name="Baldrian P."/>
            <person name="Vilgalys R."/>
            <person name="Dunand C."/>
            <person name="Henrissat B."/>
            <person name="Grigoriev I.V."/>
            <person name="Hibbett D."/>
            <person name="Nagy L.G."/>
            <person name="Martin F.M."/>
        </authorList>
    </citation>
    <scope>NUCLEOTIDE SEQUENCE</scope>
    <source>
        <strain evidence="2">UP504</strain>
    </source>
</reference>
<gene>
    <name evidence="2" type="ORF">BS47DRAFT_1396768</name>
</gene>
<dbReference type="Proteomes" id="UP000886523">
    <property type="component" value="Unassembled WGS sequence"/>
</dbReference>
<dbReference type="EMBL" id="MU129033">
    <property type="protein sequence ID" value="KAF9509534.1"/>
    <property type="molecule type" value="Genomic_DNA"/>
</dbReference>
<evidence type="ECO:0000313" key="2">
    <source>
        <dbReference type="EMBL" id="KAF9509534.1"/>
    </source>
</evidence>
<feature type="region of interest" description="Disordered" evidence="1">
    <location>
        <begin position="1"/>
        <end position="27"/>
    </location>
</feature>
<keyword evidence="3" id="KW-1185">Reference proteome</keyword>
<evidence type="ECO:0000256" key="1">
    <source>
        <dbReference type="SAM" id="MobiDB-lite"/>
    </source>
</evidence>
<proteinExistence type="predicted"/>
<organism evidence="2 3">
    <name type="scientific">Hydnum rufescens UP504</name>
    <dbReference type="NCBI Taxonomy" id="1448309"/>
    <lineage>
        <taxon>Eukaryota</taxon>
        <taxon>Fungi</taxon>
        <taxon>Dikarya</taxon>
        <taxon>Basidiomycota</taxon>
        <taxon>Agaricomycotina</taxon>
        <taxon>Agaricomycetes</taxon>
        <taxon>Cantharellales</taxon>
        <taxon>Hydnaceae</taxon>
        <taxon>Hydnum</taxon>
    </lineage>
</organism>
<feature type="compositionally biased region" description="Basic and acidic residues" evidence="1">
    <location>
        <begin position="1"/>
        <end position="22"/>
    </location>
</feature>
<protein>
    <submittedName>
        <fullName evidence="2">Uncharacterized protein</fullName>
    </submittedName>
</protein>
<accession>A0A9P6AQ17</accession>